<proteinExistence type="inferred from homology"/>
<gene>
    <name evidence="4" type="ORF">ACFSF0_01810</name>
</gene>
<dbReference type="PANTHER" id="PTHR11527">
    <property type="entry name" value="HEAT-SHOCK PROTEIN 20 FAMILY MEMBER"/>
    <property type="match status" value="1"/>
</dbReference>
<dbReference type="InterPro" id="IPR031107">
    <property type="entry name" value="Small_HSP"/>
</dbReference>
<dbReference type="EMBL" id="JBHUEJ010000004">
    <property type="protein sequence ID" value="MFD1709330.1"/>
    <property type="molecule type" value="Genomic_DNA"/>
</dbReference>
<dbReference type="PROSITE" id="PS01031">
    <property type="entry name" value="SHSP"/>
    <property type="match status" value="1"/>
</dbReference>
<dbReference type="Gene3D" id="2.60.40.790">
    <property type="match status" value="1"/>
</dbReference>
<accession>A0ABW4KSU3</accession>
<evidence type="ECO:0000256" key="2">
    <source>
        <dbReference type="RuleBase" id="RU003616"/>
    </source>
</evidence>
<evidence type="ECO:0000313" key="5">
    <source>
        <dbReference type="Proteomes" id="UP001597304"/>
    </source>
</evidence>
<reference evidence="5" key="1">
    <citation type="journal article" date="2019" name="Int. J. Syst. Evol. Microbiol.">
        <title>The Global Catalogue of Microorganisms (GCM) 10K type strain sequencing project: providing services to taxonomists for standard genome sequencing and annotation.</title>
        <authorList>
            <consortium name="The Broad Institute Genomics Platform"/>
            <consortium name="The Broad Institute Genome Sequencing Center for Infectious Disease"/>
            <person name="Wu L."/>
            <person name="Ma J."/>
        </authorList>
    </citation>
    <scope>NUCLEOTIDE SEQUENCE [LARGE SCALE GENOMIC DNA]</scope>
    <source>
        <strain evidence="5">LMG 29247</strain>
    </source>
</reference>
<evidence type="ECO:0000259" key="3">
    <source>
        <dbReference type="PROSITE" id="PS01031"/>
    </source>
</evidence>
<name>A0ABW4KSU3_9BURK</name>
<comment type="similarity">
    <text evidence="1 2">Belongs to the small heat shock protein (HSP20) family.</text>
</comment>
<protein>
    <submittedName>
        <fullName evidence="4">Hsp20/alpha crystallin family protein</fullName>
    </submittedName>
</protein>
<feature type="domain" description="SHSP" evidence="3">
    <location>
        <begin position="30"/>
        <end position="141"/>
    </location>
</feature>
<dbReference type="Proteomes" id="UP001597304">
    <property type="component" value="Unassembled WGS sequence"/>
</dbReference>
<dbReference type="InterPro" id="IPR008978">
    <property type="entry name" value="HSP20-like_chaperone"/>
</dbReference>
<sequence>MTQSTHRVKLFDDLIKEFAPGFFIKPLQGEQLAPGQIRLDVRENEQAFTVLAEVPCVPKDQIDVSIDGSVVTLRAEVKPQPGPGEGDKVLRTERYVGALARSFQLPADIDQAAARAKYENGILILTLPKKQAGAAQRLNID</sequence>
<comment type="caution">
    <text evidence="4">The sequence shown here is derived from an EMBL/GenBank/DDBJ whole genome shotgun (WGS) entry which is preliminary data.</text>
</comment>
<evidence type="ECO:0000313" key="4">
    <source>
        <dbReference type="EMBL" id="MFD1709330.1"/>
    </source>
</evidence>
<dbReference type="InterPro" id="IPR002068">
    <property type="entry name" value="A-crystallin/Hsp20_dom"/>
</dbReference>
<evidence type="ECO:0000256" key="1">
    <source>
        <dbReference type="PROSITE-ProRule" id="PRU00285"/>
    </source>
</evidence>
<dbReference type="CDD" id="cd06464">
    <property type="entry name" value="ACD_sHsps-like"/>
    <property type="match status" value="1"/>
</dbReference>
<keyword evidence="5" id="KW-1185">Reference proteome</keyword>
<dbReference type="RefSeq" id="WP_147912839.1">
    <property type="nucleotide sequence ID" value="NZ_JBHUEJ010000004.1"/>
</dbReference>
<organism evidence="4 5">
    <name type="scientific">Ottowia flava</name>
    <dbReference type="NCBI Taxonomy" id="2675430"/>
    <lineage>
        <taxon>Bacteria</taxon>
        <taxon>Pseudomonadati</taxon>
        <taxon>Pseudomonadota</taxon>
        <taxon>Betaproteobacteria</taxon>
        <taxon>Burkholderiales</taxon>
        <taxon>Comamonadaceae</taxon>
        <taxon>Ottowia</taxon>
    </lineage>
</organism>
<dbReference type="SUPFAM" id="SSF49764">
    <property type="entry name" value="HSP20-like chaperones"/>
    <property type="match status" value="1"/>
</dbReference>
<dbReference type="Pfam" id="PF00011">
    <property type="entry name" value="HSP20"/>
    <property type="match status" value="1"/>
</dbReference>